<gene>
    <name evidence="2" type="ORF">E2C01_086916</name>
</gene>
<name>A0A5B7JB14_PORTR</name>
<dbReference type="EMBL" id="VSRR010089215">
    <property type="protein sequence ID" value="MPC91855.1"/>
    <property type="molecule type" value="Genomic_DNA"/>
</dbReference>
<evidence type="ECO:0000256" key="1">
    <source>
        <dbReference type="SAM" id="MobiDB-lite"/>
    </source>
</evidence>
<organism evidence="2 3">
    <name type="scientific">Portunus trituberculatus</name>
    <name type="common">Swimming crab</name>
    <name type="synonym">Neptunus trituberculatus</name>
    <dbReference type="NCBI Taxonomy" id="210409"/>
    <lineage>
        <taxon>Eukaryota</taxon>
        <taxon>Metazoa</taxon>
        <taxon>Ecdysozoa</taxon>
        <taxon>Arthropoda</taxon>
        <taxon>Crustacea</taxon>
        <taxon>Multicrustacea</taxon>
        <taxon>Malacostraca</taxon>
        <taxon>Eumalacostraca</taxon>
        <taxon>Eucarida</taxon>
        <taxon>Decapoda</taxon>
        <taxon>Pleocyemata</taxon>
        <taxon>Brachyura</taxon>
        <taxon>Eubrachyura</taxon>
        <taxon>Portunoidea</taxon>
        <taxon>Portunidae</taxon>
        <taxon>Portuninae</taxon>
        <taxon>Portunus</taxon>
    </lineage>
</organism>
<evidence type="ECO:0000313" key="3">
    <source>
        <dbReference type="Proteomes" id="UP000324222"/>
    </source>
</evidence>
<feature type="region of interest" description="Disordered" evidence="1">
    <location>
        <begin position="1"/>
        <end position="45"/>
    </location>
</feature>
<proteinExistence type="predicted"/>
<feature type="compositionally biased region" description="Basic and acidic residues" evidence="1">
    <location>
        <begin position="1"/>
        <end position="14"/>
    </location>
</feature>
<dbReference type="AlphaFoldDB" id="A0A5B7JB14"/>
<protein>
    <submittedName>
        <fullName evidence="2">Uncharacterized protein</fullName>
    </submittedName>
</protein>
<dbReference type="Proteomes" id="UP000324222">
    <property type="component" value="Unassembled WGS sequence"/>
</dbReference>
<evidence type="ECO:0000313" key="2">
    <source>
        <dbReference type="EMBL" id="MPC91855.1"/>
    </source>
</evidence>
<reference evidence="2 3" key="1">
    <citation type="submission" date="2019-05" db="EMBL/GenBank/DDBJ databases">
        <title>Another draft genome of Portunus trituberculatus and its Hox gene families provides insights of decapod evolution.</title>
        <authorList>
            <person name="Jeong J.-H."/>
            <person name="Song I."/>
            <person name="Kim S."/>
            <person name="Choi T."/>
            <person name="Kim D."/>
            <person name="Ryu S."/>
            <person name="Kim W."/>
        </authorList>
    </citation>
    <scope>NUCLEOTIDE SEQUENCE [LARGE SCALE GENOMIC DNA]</scope>
    <source>
        <tissue evidence="2">Muscle</tissue>
    </source>
</reference>
<keyword evidence="3" id="KW-1185">Reference proteome</keyword>
<accession>A0A5B7JB14</accession>
<sequence length="45" mass="4970">MAESSDHRGNHCDPRSVAGKQPTLAGDLPVFQPALHRQPPFLPRH</sequence>
<comment type="caution">
    <text evidence="2">The sequence shown here is derived from an EMBL/GenBank/DDBJ whole genome shotgun (WGS) entry which is preliminary data.</text>
</comment>